<dbReference type="Proteomes" id="UP001295444">
    <property type="component" value="Chromosome 02"/>
</dbReference>
<dbReference type="AlphaFoldDB" id="A0AAD1RHA9"/>
<protein>
    <submittedName>
        <fullName evidence="2">Uncharacterized protein</fullName>
    </submittedName>
</protein>
<feature type="region of interest" description="Disordered" evidence="1">
    <location>
        <begin position="62"/>
        <end position="81"/>
    </location>
</feature>
<name>A0AAD1RHA9_PELCU</name>
<evidence type="ECO:0000313" key="3">
    <source>
        <dbReference type="Proteomes" id="UP001295444"/>
    </source>
</evidence>
<evidence type="ECO:0000256" key="1">
    <source>
        <dbReference type="SAM" id="MobiDB-lite"/>
    </source>
</evidence>
<keyword evidence="3" id="KW-1185">Reference proteome</keyword>
<dbReference type="EMBL" id="OW240913">
    <property type="protein sequence ID" value="CAH2254865.1"/>
    <property type="molecule type" value="Genomic_DNA"/>
</dbReference>
<evidence type="ECO:0000313" key="2">
    <source>
        <dbReference type="EMBL" id="CAH2254865.1"/>
    </source>
</evidence>
<organism evidence="2 3">
    <name type="scientific">Pelobates cultripes</name>
    <name type="common">Western spadefoot toad</name>
    <dbReference type="NCBI Taxonomy" id="61616"/>
    <lineage>
        <taxon>Eukaryota</taxon>
        <taxon>Metazoa</taxon>
        <taxon>Chordata</taxon>
        <taxon>Craniata</taxon>
        <taxon>Vertebrata</taxon>
        <taxon>Euteleostomi</taxon>
        <taxon>Amphibia</taxon>
        <taxon>Batrachia</taxon>
        <taxon>Anura</taxon>
        <taxon>Pelobatoidea</taxon>
        <taxon>Pelobatidae</taxon>
        <taxon>Pelobates</taxon>
    </lineage>
</organism>
<reference evidence="2" key="1">
    <citation type="submission" date="2022-03" db="EMBL/GenBank/DDBJ databases">
        <authorList>
            <person name="Alioto T."/>
            <person name="Alioto T."/>
            <person name="Gomez Garrido J."/>
        </authorList>
    </citation>
    <scope>NUCLEOTIDE SEQUENCE</scope>
</reference>
<accession>A0AAD1RHA9</accession>
<proteinExistence type="predicted"/>
<sequence>MLAVLPLLALNISRRKRLYPLILPKLWLNTSEENEKKAKKLKTLAEKGCCDINNVLEIRRRPKMAAQPDPHYSSSDGDLLNAPNKIHQTEGLISSHQEKDVDIIHENISVVTARVQAKEDNISSIQQKQTGTNELVLQLQASHKAMQVRINTLDDAQKRNNLNIIIITESIDEHELPHLLKRLFTTFLPQLFA</sequence>
<gene>
    <name evidence="2" type="ORF">PECUL_23A053023</name>
</gene>